<sequence length="137" mass="15665">MGPLAWLYLFSILVSAGFLFCTVYFIIMFSDLESDYVNPIDLCSRLNPLVVPEHGAHAVMTTLFVLSGQWVAILLNAPLVAFNVNKILKKGHVYDPTEIFRTVERHKMEVYIKLAFYLVMFFWYLYSFIAVLVAEGG</sequence>
<reference evidence="1 2" key="1">
    <citation type="journal article" date="2019" name="Nat. Ecol. Evol.">
        <title>Megaphylogeny resolves global patterns of mushroom evolution.</title>
        <authorList>
            <person name="Varga T."/>
            <person name="Krizsan K."/>
            <person name="Foldi C."/>
            <person name="Dima B."/>
            <person name="Sanchez-Garcia M."/>
            <person name="Sanchez-Ramirez S."/>
            <person name="Szollosi G.J."/>
            <person name="Szarkandi J.G."/>
            <person name="Papp V."/>
            <person name="Albert L."/>
            <person name="Andreopoulos W."/>
            <person name="Angelini C."/>
            <person name="Antonin V."/>
            <person name="Barry K.W."/>
            <person name="Bougher N.L."/>
            <person name="Buchanan P."/>
            <person name="Buyck B."/>
            <person name="Bense V."/>
            <person name="Catcheside P."/>
            <person name="Chovatia M."/>
            <person name="Cooper J."/>
            <person name="Damon W."/>
            <person name="Desjardin D."/>
            <person name="Finy P."/>
            <person name="Geml J."/>
            <person name="Haridas S."/>
            <person name="Hughes K."/>
            <person name="Justo A."/>
            <person name="Karasinski D."/>
            <person name="Kautmanova I."/>
            <person name="Kiss B."/>
            <person name="Kocsube S."/>
            <person name="Kotiranta H."/>
            <person name="LaButti K.M."/>
            <person name="Lechner B.E."/>
            <person name="Liimatainen K."/>
            <person name="Lipzen A."/>
            <person name="Lukacs Z."/>
            <person name="Mihaltcheva S."/>
            <person name="Morgado L.N."/>
            <person name="Niskanen T."/>
            <person name="Noordeloos M.E."/>
            <person name="Ohm R.A."/>
            <person name="Ortiz-Santana B."/>
            <person name="Ovrebo C."/>
            <person name="Racz N."/>
            <person name="Riley R."/>
            <person name="Savchenko A."/>
            <person name="Shiryaev A."/>
            <person name="Soop K."/>
            <person name="Spirin V."/>
            <person name="Szebenyi C."/>
            <person name="Tomsovsky M."/>
            <person name="Tulloss R.E."/>
            <person name="Uehling J."/>
            <person name="Grigoriev I.V."/>
            <person name="Vagvolgyi C."/>
            <person name="Papp T."/>
            <person name="Martin F.M."/>
            <person name="Miettinen O."/>
            <person name="Hibbett D.S."/>
            <person name="Nagy L.G."/>
        </authorList>
    </citation>
    <scope>NUCLEOTIDE SEQUENCE [LARGE SCALE GENOMIC DNA]</scope>
    <source>
        <strain evidence="1 2">NL-1719</strain>
    </source>
</reference>
<protein>
    <submittedName>
        <fullName evidence="1">ER-derived vesicles protein ERV14</fullName>
    </submittedName>
</protein>
<name>A0ACD3B861_9AGAR</name>
<evidence type="ECO:0000313" key="1">
    <source>
        <dbReference type="EMBL" id="TFK74031.1"/>
    </source>
</evidence>
<keyword evidence="2" id="KW-1185">Reference proteome</keyword>
<dbReference type="EMBL" id="ML208271">
    <property type="protein sequence ID" value="TFK74031.1"/>
    <property type="molecule type" value="Genomic_DNA"/>
</dbReference>
<dbReference type="Proteomes" id="UP000308600">
    <property type="component" value="Unassembled WGS sequence"/>
</dbReference>
<organism evidence="1 2">
    <name type="scientific">Pluteus cervinus</name>
    <dbReference type="NCBI Taxonomy" id="181527"/>
    <lineage>
        <taxon>Eukaryota</taxon>
        <taxon>Fungi</taxon>
        <taxon>Dikarya</taxon>
        <taxon>Basidiomycota</taxon>
        <taxon>Agaricomycotina</taxon>
        <taxon>Agaricomycetes</taxon>
        <taxon>Agaricomycetidae</taxon>
        <taxon>Agaricales</taxon>
        <taxon>Pluteineae</taxon>
        <taxon>Pluteaceae</taxon>
        <taxon>Pluteus</taxon>
    </lineage>
</organism>
<accession>A0ACD3B861</accession>
<proteinExistence type="predicted"/>
<evidence type="ECO:0000313" key="2">
    <source>
        <dbReference type="Proteomes" id="UP000308600"/>
    </source>
</evidence>
<gene>
    <name evidence="1" type="ORF">BDN72DRAFT_834038</name>
</gene>